<comment type="caution">
    <text evidence="1">The sequence shown here is derived from an EMBL/GenBank/DDBJ whole genome shotgun (WGS) entry which is preliminary data.</text>
</comment>
<keyword evidence="2" id="KW-1185">Reference proteome</keyword>
<organism evidence="1 2">
    <name type="scientific">Luteolibacter pohnpeiensis</name>
    <dbReference type="NCBI Taxonomy" id="454153"/>
    <lineage>
        <taxon>Bacteria</taxon>
        <taxon>Pseudomonadati</taxon>
        <taxon>Verrucomicrobiota</taxon>
        <taxon>Verrucomicrobiia</taxon>
        <taxon>Verrucomicrobiales</taxon>
        <taxon>Verrucomicrobiaceae</taxon>
        <taxon>Luteolibacter</taxon>
    </lineage>
</organism>
<dbReference type="Proteomes" id="UP000603141">
    <property type="component" value="Unassembled WGS sequence"/>
</dbReference>
<dbReference type="RefSeq" id="WP_200273001.1">
    <property type="nucleotide sequence ID" value="NZ_JAENIJ010000035.1"/>
</dbReference>
<accession>A0A934SA07</accession>
<name>A0A934SA07_9BACT</name>
<evidence type="ECO:0000313" key="1">
    <source>
        <dbReference type="EMBL" id="MBK1884115.1"/>
    </source>
</evidence>
<reference evidence="1" key="1">
    <citation type="submission" date="2021-01" db="EMBL/GenBank/DDBJ databases">
        <title>Modified the classification status of verrucomicrobia.</title>
        <authorList>
            <person name="Feng X."/>
        </authorList>
    </citation>
    <scope>NUCLEOTIDE SEQUENCE</scope>
    <source>
        <strain evidence="1">KCTC 22041</strain>
    </source>
</reference>
<sequence>MSGRSLYKQVCEASNLDAAVSQLNRDELAELAEYISKLKPRGGVPAQVSGMVAARISDSAKPKARKANP</sequence>
<evidence type="ECO:0000313" key="2">
    <source>
        <dbReference type="Proteomes" id="UP000603141"/>
    </source>
</evidence>
<dbReference type="EMBL" id="JAENIJ010000035">
    <property type="protein sequence ID" value="MBK1884115.1"/>
    <property type="molecule type" value="Genomic_DNA"/>
</dbReference>
<proteinExistence type="predicted"/>
<dbReference type="AlphaFoldDB" id="A0A934SA07"/>
<gene>
    <name evidence="1" type="ORF">JIN85_16970</name>
</gene>
<protein>
    <submittedName>
        <fullName evidence="1">Uncharacterized protein</fullName>
    </submittedName>
</protein>